<dbReference type="RefSeq" id="WP_111132886.1">
    <property type="nucleotide sequence ID" value="NZ_POUB01000016.1"/>
</dbReference>
<name>A0A2W2D9D3_9ACTN</name>
<dbReference type="Proteomes" id="UP000248749">
    <property type="component" value="Unassembled WGS sequence"/>
</dbReference>
<sequence>MVNVAYAFNDLLVEQADCSGDIAVGEGTASAPYDFGEVRAEGGEVTGGLDDVGVLRRPQCLLRVVRFNTRLDHQVEELPLTLFDGLSTGLSNQFAQPCRVANLFGLQG</sequence>
<accession>A0A2W2D9D3</accession>
<evidence type="ECO:0000313" key="1">
    <source>
        <dbReference type="EMBL" id="PZG01975.1"/>
    </source>
</evidence>
<dbReference type="EMBL" id="POUB01000016">
    <property type="protein sequence ID" value="PZG01975.1"/>
    <property type="molecule type" value="Genomic_DNA"/>
</dbReference>
<comment type="caution">
    <text evidence="1">The sequence shown here is derived from an EMBL/GenBank/DDBJ whole genome shotgun (WGS) entry which is preliminary data.</text>
</comment>
<keyword evidence="2" id="KW-1185">Reference proteome</keyword>
<proteinExistence type="predicted"/>
<organism evidence="1 2">
    <name type="scientific">Micromonospora deserti</name>
    <dbReference type="NCBI Taxonomy" id="2070366"/>
    <lineage>
        <taxon>Bacteria</taxon>
        <taxon>Bacillati</taxon>
        <taxon>Actinomycetota</taxon>
        <taxon>Actinomycetes</taxon>
        <taxon>Micromonosporales</taxon>
        <taxon>Micromonosporaceae</taxon>
        <taxon>Micromonospora</taxon>
    </lineage>
</organism>
<evidence type="ECO:0000313" key="2">
    <source>
        <dbReference type="Proteomes" id="UP000248749"/>
    </source>
</evidence>
<gene>
    <name evidence="1" type="ORF">C1I99_04585</name>
</gene>
<reference evidence="1 2" key="1">
    <citation type="submission" date="2018-01" db="EMBL/GenBank/DDBJ databases">
        <title>Draft genome sequence of Salinispora sp. 13K206.</title>
        <authorList>
            <person name="Sahin N."/>
            <person name="Saygin H."/>
            <person name="Ay H."/>
        </authorList>
    </citation>
    <scope>NUCLEOTIDE SEQUENCE [LARGE SCALE GENOMIC DNA]</scope>
    <source>
        <strain evidence="1 2">13K206</strain>
    </source>
</reference>
<dbReference type="AlphaFoldDB" id="A0A2W2D9D3"/>
<protein>
    <submittedName>
        <fullName evidence="1">Uncharacterized protein</fullName>
    </submittedName>
</protein>